<evidence type="ECO:0000256" key="2">
    <source>
        <dbReference type="ARBA" id="ARBA00022525"/>
    </source>
</evidence>
<evidence type="ECO:0000256" key="3">
    <source>
        <dbReference type="ARBA" id="ARBA00023119"/>
    </source>
</evidence>
<proteinExistence type="predicted"/>
<feature type="domain" description="Fibrillar collagen NC1" evidence="4">
    <location>
        <begin position="1"/>
        <end position="122"/>
    </location>
</feature>
<keyword evidence="6" id="KW-1185">Reference proteome</keyword>
<evidence type="ECO:0000313" key="5">
    <source>
        <dbReference type="EMBL" id="CAH3190575.1"/>
    </source>
</evidence>
<sequence length="122" mass="13760">FIYDCDPTQLTFLRLLSDHAKQSITYHCLNSTAWFKQSSGSYQHSIKLKADNGIEIHASGTKKYAPTIVLDECKIKDSTWRKTIIEVNTPKTHRLPIHDVAVYDIGDTGEEFGLEIGPVCFS</sequence>
<feature type="non-terminal residue" evidence="5">
    <location>
        <position position="1"/>
    </location>
</feature>
<comment type="caution">
    <text evidence="5">The sequence shown here is derived from an EMBL/GenBank/DDBJ whole genome shotgun (WGS) entry which is preliminary data.</text>
</comment>
<reference evidence="5 6" key="1">
    <citation type="submission" date="2022-05" db="EMBL/GenBank/DDBJ databases">
        <authorList>
            <consortium name="Genoscope - CEA"/>
            <person name="William W."/>
        </authorList>
    </citation>
    <scope>NUCLEOTIDE SEQUENCE [LARGE SCALE GENOMIC DNA]</scope>
</reference>
<organism evidence="5 6">
    <name type="scientific">Porites evermanni</name>
    <dbReference type="NCBI Taxonomy" id="104178"/>
    <lineage>
        <taxon>Eukaryota</taxon>
        <taxon>Metazoa</taxon>
        <taxon>Cnidaria</taxon>
        <taxon>Anthozoa</taxon>
        <taxon>Hexacorallia</taxon>
        <taxon>Scleractinia</taxon>
        <taxon>Fungiina</taxon>
        <taxon>Poritidae</taxon>
        <taxon>Porites</taxon>
    </lineage>
</organism>
<protein>
    <recommendedName>
        <fullName evidence="4">Fibrillar collagen NC1 domain-containing protein</fullName>
    </recommendedName>
</protein>
<dbReference type="Pfam" id="PF01410">
    <property type="entry name" value="COLFI"/>
    <property type="match status" value="1"/>
</dbReference>
<evidence type="ECO:0000313" key="6">
    <source>
        <dbReference type="Proteomes" id="UP001159427"/>
    </source>
</evidence>
<dbReference type="Gene3D" id="2.60.120.1000">
    <property type="match status" value="1"/>
</dbReference>
<name>A0ABN8SHT0_9CNID</name>
<keyword evidence="2" id="KW-0964">Secreted</keyword>
<evidence type="ECO:0000259" key="4">
    <source>
        <dbReference type="PROSITE" id="PS51461"/>
    </source>
</evidence>
<comment type="subcellular location">
    <subcellularLocation>
        <location evidence="1">Secreted</location>
    </subcellularLocation>
</comment>
<dbReference type="PROSITE" id="PS51461">
    <property type="entry name" value="NC1_FIB"/>
    <property type="match status" value="1"/>
</dbReference>
<keyword evidence="3" id="KW-0176">Collagen</keyword>
<evidence type="ECO:0000256" key="1">
    <source>
        <dbReference type="ARBA" id="ARBA00004613"/>
    </source>
</evidence>
<dbReference type="EMBL" id="CALNXI010002764">
    <property type="protein sequence ID" value="CAH3190575.1"/>
    <property type="molecule type" value="Genomic_DNA"/>
</dbReference>
<dbReference type="Proteomes" id="UP001159427">
    <property type="component" value="Unassembled WGS sequence"/>
</dbReference>
<accession>A0ABN8SHT0</accession>
<gene>
    <name evidence="5" type="ORF">PEVE_00020609</name>
</gene>
<dbReference type="InterPro" id="IPR000885">
    <property type="entry name" value="Fib_collagen_C"/>
</dbReference>
<dbReference type="SMART" id="SM00038">
    <property type="entry name" value="COLFI"/>
    <property type="match status" value="1"/>
</dbReference>